<dbReference type="AlphaFoldDB" id="A0A5P6VU10"/>
<dbReference type="PANTHER" id="PTHR34825:SF1">
    <property type="entry name" value="AAA-ATPASE-LIKE DOMAIN-CONTAINING PROTEIN"/>
    <property type="match status" value="1"/>
</dbReference>
<dbReference type="EMBL" id="CP043028">
    <property type="protein sequence ID" value="QFJ56077.1"/>
    <property type="molecule type" value="Genomic_DNA"/>
</dbReference>
<organism evidence="2 3">
    <name type="scientific">Pseudobutyrivibrio xylanivorans</name>
    <dbReference type="NCBI Taxonomy" id="185007"/>
    <lineage>
        <taxon>Bacteria</taxon>
        <taxon>Bacillati</taxon>
        <taxon>Bacillota</taxon>
        <taxon>Clostridia</taxon>
        <taxon>Lachnospirales</taxon>
        <taxon>Lachnospiraceae</taxon>
        <taxon>Pseudobutyrivibrio</taxon>
    </lineage>
</organism>
<evidence type="ECO:0000313" key="2">
    <source>
        <dbReference type="EMBL" id="QFJ56077.1"/>
    </source>
</evidence>
<dbReference type="Pfam" id="PF09820">
    <property type="entry name" value="AAA-ATPase_like"/>
    <property type="match status" value="1"/>
</dbReference>
<dbReference type="InterPro" id="IPR027417">
    <property type="entry name" value="P-loop_NTPase"/>
</dbReference>
<dbReference type="PANTHER" id="PTHR34825">
    <property type="entry name" value="CONSERVED PROTEIN, WITH A WEAK D-GALACTARATE DEHYDRATASE/ALTRONATE HYDROLASE DOMAIN"/>
    <property type="match status" value="1"/>
</dbReference>
<evidence type="ECO:0000313" key="3">
    <source>
        <dbReference type="Proteomes" id="UP000327030"/>
    </source>
</evidence>
<dbReference type="OrthoDB" id="9766673at2"/>
<proteinExistence type="predicted"/>
<dbReference type="KEGG" id="pxv:FXF36_14890"/>
<reference evidence="3" key="1">
    <citation type="submission" date="2019-08" db="EMBL/GenBank/DDBJ databases">
        <title>Complete Genome Sequence of the Polysaccharide-Degrading Rumen Bacterium Pseudobutyrivibrio xylanivorans MA3014.</title>
        <authorList>
            <person name="Palevich N."/>
            <person name="Maclean P.H."/>
            <person name="Kelly W.J."/>
            <person name="Leahy S.C."/>
            <person name="Rakonjac J."/>
            <person name="Attwood G.T."/>
        </authorList>
    </citation>
    <scope>NUCLEOTIDE SEQUENCE [LARGE SCALE GENOMIC DNA]</scope>
    <source>
        <strain evidence="3">MA3014</strain>
    </source>
</reference>
<name>A0A5P6VU10_PSEXY</name>
<evidence type="ECO:0000259" key="1">
    <source>
        <dbReference type="Pfam" id="PF09820"/>
    </source>
</evidence>
<sequence length="639" mass="72863">MPIFIAGSGKCFHLETSHSPFYNVLKRSVTMTYITSLEMANKIGKTKRWVNDCCAKGLVQGAYKEGNRWLIPADTRWKVGSENRYAPLPIGVSNFELAISDYYYVDKTALIKDVIDYRPQVALFLRPRRFGKSLNLDMLKTFFEKNADSKADLFSGTNIWRQGSKYTNEQGKYPVIYFTFKDIKFSNWDETLINLKNTIQLEYRRHSNILESPNIQQIDKDFFSSVVDGTLNSALWVTTLSRLSEMLHLAEEESVFILIDEYDTPIQQGHTNGFYDEVVAFMRNLLSGGLKDNPHLHMAFLTGILRVAKESIFSGLNNLYVSSVLEKRYSEFFGFTESEVKKILNDYGCGNKLTEIKNWFDGYKFGDTEIYNPWSVLNYVDAECIPKAYWQSTGSNDVIGELLSKGDTKLLDEVRGLLLGGSKKAYVDTAVIYPEVIKNPSSVFSFLLMGGYLTIEQSETMFDGNMMCELKIPNKEIQLVYEKEILSRQDSMMTQDRAIAFQTALMTGDAIELQNVLQSFLKETISYYDAAAEGFYHGLILGLSATLYRYYEIQSNREAGNGRFDIRLKARDTINPNFIIEVKSVKDELPETKIKDKLTACAEQAVLQIDAKDYAMDLQGEVRKIGVAFWKKNCVVISK</sequence>
<dbReference type="SUPFAM" id="SSF52540">
    <property type="entry name" value="P-loop containing nucleoside triphosphate hydrolases"/>
    <property type="match status" value="1"/>
</dbReference>
<accession>A0A5P6VU10</accession>
<dbReference type="Proteomes" id="UP000327030">
    <property type="component" value="Chromosome 1"/>
</dbReference>
<dbReference type="InterPro" id="IPR018631">
    <property type="entry name" value="AAA-ATPase-like_dom"/>
</dbReference>
<protein>
    <submittedName>
        <fullName evidence="2">AAA family ATPase</fullName>
    </submittedName>
</protein>
<dbReference type="Pfam" id="PF08011">
    <property type="entry name" value="PDDEXK_9"/>
    <property type="match status" value="1"/>
</dbReference>
<dbReference type="InterPro" id="IPR012547">
    <property type="entry name" value="PDDEXK_9"/>
</dbReference>
<feature type="domain" description="AAA-ATPase-like" evidence="1">
    <location>
        <begin position="89"/>
        <end position="313"/>
    </location>
</feature>
<gene>
    <name evidence="2" type="ORF">FXF36_14890</name>
</gene>